<dbReference type="InterPro" id="IPR046960">
    <property type="entry name" value="PPR_At4g14850-like_plant"/>
</dbReference>
<protein>
    <recommendedName>
        <fullName evidence="5">Pentacotripeptide-repeat region of PRORP domain-containing protein</fullName>
    </recommendedName>
</protein>
<reference evidence="3 4" key="1">
    <citation type="journal article" date="2011" name="Science">
        <title>The Selaginella genome identifies genetic changes associated with the evolution of vascular plants.</title>
        <authorList>
            <person name="Banks J.A."/>
            <person name="Nishiyama T."/>
            <person name="Hasebe M."/>
            <person name="Bowman J.L."/>
            <person name="Gribskov M."/>
            <person name="dePamphilis C."/>
            <person name="Albert V.A."/>
            <person name="Aono N."/>
            <person name="Aoyama T."/>
            <person name="Ambrose B.A."/>
            <person name="Ashton N.W."/>
            <person name="Axtell M.J."/>
            <person name="Barker E."/>
            <person name="Barker M.S."/>
            <person name="Bennetzen J.L."/>
            <person name="Bonawitz N.D."/>
            <person name="Chapple C."/>
            <person name="Cheng C."/>
            <person name="Correa L.G."/>
            <person name="Dacre M."/>
            <person name="DeBarry J."/>
            <person name="Dreyer I."/>
            <person name="Elias M."/>
            <person name="Engstrom E.M."/>
            <person name="Estelle M."/>
            <person name="Feng L."/>
            <person name="Finet C."/>
            <person name="Floyd S.K."/>
            <person name="Frommer W.B."/>
            <person name="Fujita T."/>
            <person name="Gramzow L."/>
            <person name="Gutensohn M."/>
            <person name="Harholt J."/>
            <person name="Hattori M."/>
            <person name="Heyl A."/>
            <person name="Hirai T."/>
            <person name="Hiwatashi Y."/>
            <person name="Ishikawa M."/>
            <person name="Iwata M."/>
            <person name="Karol K.G."/>
            <person name="Koehler B."/>
            <person name="Kolukisaoglu U."/>
            <person name="Kubo M."/>
            <person name="Kurata T."/>
            <person name="Lalonde S."/>
            <person name="Li K."/>
            <person name="Li Y."/>
            <person name="Litt A."/>
            <person name="Lyons E."/>
            <person name="Manning G."/>
            <person name="Maruyama T."/>
            <person name="Michael T.P."/>
            <person name="Mikami K."/>
            <person name="Miyazaki S."/>
            <person name="Morinaga S."/>
            <person name="Murata T."/>
            <person name="Mueller-Roeber B."/>
            <person name="Nelson D.R."/>
            <person name="Obara M."/>
            <person name="Oguri Y."/>
            <person name="Olmstead R.G."/>
            <person name="Onodera N."/>
            <person name="Petersen B.L."/>
            <person name="Pils B."/>
            <person name="Prigge M."/>
            <person name="Rensing S.A."/>
            <person name="Riano-Pachon D.M."/>
            <person name="Roberts A.W."/>
            <person name="Sato Y."/>
            <person name="Scheller H.V."/>
            <person name="Schulz B."/>
            <person name="Schulz C."/>
            <person name="Shakirov E.V."/>
            <person name="Shibagaki N."/>
            <person name="Shinohara N."/>
            <person name="Shippen D.E."/>
            <person name="Soerensen I."/>
            <person name="Sotooka R."/>
            <person name="Sugimoto N."/>
            <person name="Sugita M."/>
            <person name="Sumikawa N."/>
            <person name="Tanurdzic M."/>
            <person name="Theissen G."/>
            <person name="Ulvskov P."/>
            <person name="Wakazuki S."/>
            <person name="Weng J.K."/>
            <person name="Willats W.W."/>
            <person name="Wipf D."/>
            <person name="Wolf P.G."/>
            <person name="Yang L."/>
            <person name="Zimmer A.D."/>
            <person name="Zhu Q."/>
            <person name="Mitros T."/>
            <person name="Hellsten U."/>
            <person name="Loque D."/>
            <person name="Otillar R."/>
            <person name="Salamov A."/>
            <person name="Schmutz J."/>
            <person name="Shapiro H."/>
            <person name="Lindquist E."/>
            <person name="Lucas S."/>
            <person name="Rokhsar D."/>
            <person name="Grigoriev I.V."/>
        </authorList>
    </citation>
    <scope>NUCLEOTIDE SEQUENCE [LARGE SCALE GENOMIC DNA]</scope>
</reference>
<sequence length="395" mass="43502">MPQRDMVSCTAMIGIYSQDGFLVDARRVFDEMPEKNLVPWNALVTAHAAAGMLKDARRVFEGMPGWNLKMPQRNLVAWTTMITSYARSEELDNARKVFDSMPEQDTVSWTSMIATYAESGHAEIALRLFKLMDLEGFRADKVSYTSVLQACSSLVAPREGKLIHASIVQGGVVSETSVGTALINMYGKCGLLMEARTMLEKMPRHDIGSWTATIVAFAQNGCAAGAIELFQNLNLGGLVPDWIVVVSVLCACSHGGMLSDAWFFFTSAQEDYAIVPPYDLYLCMIGLLGRAGQLEQAEELIVAMPFDPDVVAWMILLSACRSIGDSRRGAVAAERVFSLDPENASAYLLLSNTHAAAGNWDDATNVRRIMSQRGIKKRPGWSYMDFFLSGREFLS</sequence>
<feature type="repeat" description="PPR" evidence="2">
    <location>
        <begin position="5"/>
        <end position="39"/>
    </location>
</feature>
<evidence type="ECO:0000256" key="1">
    <source>
        <dbReference type="ARBA" id="ARBA00022737"/>
    </source>
</evidence>
<keyword evidence="1" id="KW-0677">Repeat</keyword>
<dbReference type="eggNOG" id="KOG4197">
    <property type="taxonomic scope" value="Eukaryota"/>
</dbReference>
<dbReference type="Pfam" id="PF13041">
    <property type="entry name" value="PPR_2"/>
    <property type="match status" value="1"/>
</dbReference>
<dbReference type="SUPFAM" id="SSF48452">
    <property type="entry name" value="TPR-like"/>
    <property type="match status" value="1"/>
</dbReference>
<evidence type="ECO:0000313" key="4">
    <source>
        <dbReference type="Proteomes" id="UP000001514"/>
    </source>
</evidence>
<evidence type="ECO:0000313" key="3">
    <source>
        <dbReference type="EMBL" id="EFJ08992.1"/>
    </source>
</evidence>
<evidence type="ECO:0000256" key="2">
    <source>
        <dbReference type="PROSITE-ProRule" id="PRU00708"/>
    </source>
</evidence>
<dbReference type="GO" id="GO:0009451">
    <property type="term" value="P:RNA modification"/>
    <property type="evidence" value="ECO:0007669"/>
    <property type="project" value="InterPro"/>
</dbReference>
<dbReference type="EMBL" id="GL377667">
    <property type="protein sequence ID" value="EFJ08992.1"/>
    <property type="molecule type" value="Genomic_DNA"/>
</dbReference>
<dbReference type="Gramene" id="EFJ08992">
    <property type="protein sequence ID" value="EFJ08992"/>
    <property type="gene ID" value="SELMODRAFT_130617"/>
</dbReference>
<gene>
    <name evidence="3" type="ORF">SELMODRAFT_130617</name>
</gene>
<dbReference type="Proteomes" id="UP000001514">
    <property type="component" value="Unassembled WGS sequence"/>
</dbReference>
<name>D8T2V1_SELML</name>
<dbReference type="GO" id="GO:0003723">
    <property type="term" value="F:RNA binding"/>
    <property type="evidence" value="ECO:0007669"/>
    <property type="project" value="InterPro"/>
</dbReference>
<dbReference type="Pfam" id="PF01535">
    <property type="entry name" value="PPR"/>
    <property type="match status" value="5"/>
</dbReference>
<dbReference type="InterPro" id="IPR011990">
    <property type="entry name" value="TPR-like_helical_dom_sf"/>
</dbReference>
<dbReference type="PANTHER" id="PTHR47926">
    <property type="entry name" value="PENTATRICOPEPTIDE REPEAT-CONTAINING PROTEIN"/>
    <property type="match status" value="1"/>
</dbReference>
<dbReference type="InParanoid" id="D8T2V1"/>
<dbReference type="OMA" id="RASSYIC"/>
<evidence type="ECO:0008006" key="5">
    <source>
        <dbReference type="Google" id="ProtNLM"/>
    </source>
</evidence>
<accession>D8T2V1</accession>
<proteinExistence type="predicted"/>
<dbReference type="HOGENOM" id="CLU_002706_0_0_1"/>
<keyword evidence="4" id="KW-1185">Reference proteome</keyword>
<feature type="repeat" description="PPR" evidence="2">
    <location>
        <begin position="74"/>
        <end position="104"/>
    </location>
</feature>
<organism evidence="4">
    <name type="scientific">Selaginella moellendorffii</name>
    <name type="common">Spikemoss</name>
    <dbReference type="NCBI Taxonomy" id="88036"/>
    <lineage>
        <taxon>Eukaryota</taxon>
        <taxon>Viridiplantae</taxon>
        <taxon>Streptophyta</taxon>
        <taxon>Embryophyta</taxon>
        <taxon>Tracheophyta</taxon>
        <taxon>Lycopodiopsida</taxon>
        <taxon>Selaginellales</taxon>
        <taxon>Selaginellaceae</taxon>
        <taxon>Selaginella</taxon>
    </lineage>
</organism>
<dbReference type="PANTHER" id="PTHR47926:SF533">
    <property type="entry name" value="DYW DOMAIN-CONTAINING PROTEIN"/>
    <property type="match status" value="1"/>
</dbReference>
<dbReference type="PROSITE" id="PS51375">
    <property type="entry name" value="PPR"/>
    <property type="match status" value="3"/>
</dbReference>
<dbReference type="AlphaFoldDB" id="D8T2V1"/>
<dbReference type="NCBIfam" id="TIGR00756">
    <property type="entry name" value="PPR"/>
    <property type="match status" value="3"/>
</dbReference>
<dbReference type="FunFam" id="1.25.40.10:FF:000090">
    <property type="entry name" value="Pentatricopeptide repeat-containing protein, chloroplastic"/>
    <property type="match status" value="1"/>
</dbReference>
<dbReference type="Pfam" id="PF20431">
    <property type="entry name" value="E_motif"/>
    <property type="match status" value="1"/>
</dbReference>
<dbReference type="Gene3D" id="1.25.40.10">
    <property type="entry name" value="Tetratricopeptide repeat domain"/>
    <property type="match status" value="4"/>
</dbReference>
<dbReference type="InterPro" id="IPR002885">
    <property type="entry name" value="PPR_rpt"/>
</dbReference>
<dbReference type="InterPro" id="IPR046848">
    <property type="entry name" value="E_motif"/>
</dbReference>
<dbReference type="KEGG" id="smo:SELMODRAFT_130617"/>
<feature type="repeat" description="PPR" evidence="2">
    <location>
        <begin position="105"/>
        <end position="139"/>
    </location>
</feature>